<evidence type="ECO:0000313" key="1">
    <source>
        <dbReference type="EMBL" id="PJM73274.1"/>
    </source>
</evidence>
<accession>A0A2M9H8Y8</accession>
<dbReference type="InterPro" id="IPR011335">
    <property type="entry name" value="Restrct_endonuc-II-like"/>
</dbReference>
<evidence type="ECO:0000313" key="2">
    <source>
        <dbReference type="Proteomes" id="UP000229095"/>
    </source>
</evidence>
<comment type="caution">
    <text evidence="1">The sequence shown here is derived from an EMBL/GenBank/DDBJ whole genome shotgun (WGS) entry which is preliminary data.</text>
</comment>
<name>A0A2M9H8Y8_9BIFI</name>
<dbReference type="EMBL" id="PEBI01000002">
    <property type="protein sequence ID" value="PJM73274.1"/>
    <property type="molecule type" value="Genomic_DNA"/>
</dbReference>
<gene>
    <name evidence="1" type="ORF">CS006_04295</name>
</gene>
<dbReference type="Proteomes" id="UP000229095">
    <property type="component" value="Unassembled WGS sequence"/>
</dbReference>
<proteinExistence type="predicted"/>
<evidence type="ECO:0008006" key="3">
    <source>
        <dbReference type="Google" id="ProtNLM"/>
    </source>
</evidence>
<dbReference type="AlphaFoldDB" id="A0A2M9H8Y8"/>
<keyword evidence="2" id="KW-1185">Reference proteome</keyword>
<dbReference type="RefSeq" id="WP_100510564.1">
    <property type="nucleotide sequence ID" value="NZ_PEBI01000002.1"/>
</dbReference>
<dbReference type="SUPFAM" id="SSF52980">
    <property type="entry name" value="Restriction endonuclease-like"/>
    <property type="match status" value="1"/>
</dbReference>
<protein>
    <recommendedName>
        <fullName evidence="3">DUF559 domain-containing protein</fullName>
    </recommendedName>
</protein>
<dbReference type="OrthoDB" id="3173471at2"/>
<organism evidence="1 2">
    <name type="scientific">Bifidobacterium primatium</name>
    <dbReference type="NCBI Taxonomy" id="2045438"/>
    <lineage>
        <taxon>Bacteria</taxon>
        <taxon>Bacillati</taxon>
        <taxon>Actinomycetota</taxon>
        <taxon>Actinomycetes</taxon>
        <taxon>Bifidobacteriales</taxon>
        <taxon>Bifidobacteriaceae</taxon>
        <taxon>Bifidobacterium</taxon>
    </lineage>
</organism>
<reference evidence="1 2" key="1">
    <citation type="submission" date="2017-10" db="EMBL/GenBank/DDBJ databases">
        <title>Draft genome sequences of strains TRE 1, TRE 9, TRE H and TRI 7, isolated from tamarins, belonging to four potential novel Bifidobacterium species.</title>
        <authorList>
            <person name="Mattarelli P."/>
            <person name="Modesto M."/>
            <person name="Puglisi E."/>
            <person name="Morelli L."/>
            <person name="Spezio C."/>
            <person name="Bonetti A."/>
            <person name="Sandri C."/>
        </authorList>
    </citation>
    <scope>NUCLEOTIDE SEQUENCE [LARGE SCALE GENOMIC DNA]</scope>
    <source>
        <strain evidence="2">TRE1</strain>
    </source>
</reference>
<sequence>MTPYNGEGIAYTALAATAQETLALCEAAVRTSRVPLTFSHVTALQLLGIEPPLHCGLDDSLLHVVVQDQRQRHSTAGIQRHLWRNDFHLLHLSESVECVNALTAWAQMSPFLNLGELIVLGDSLLRRNPLLKQCDIADFAGFLRATNAFRGKAKCQKAVRFIPEGTDSSWETRIRLVLRQYGLPEAIPNFAVYDKNLGCYLHINLAYPDCKVGIEFQGDHHRTSKGQYAFDQKKKRHLEHQGWRIIPVVAADIATESLRLELARIIAKAIGRQMPTAALPRYRELCEI</sequence>
<dbReference type="Gene3D" id="3.40.960.10">
    <property type="entry name" value="VSR Endonuclease"/>
    <property type="match status" value="1"/>
</dbReference>